<comment type="subcellular location">
    <subcellularLocation>
        <location evidence="1">Cytoplasm</location>
    </subcellularLocation>
</comment>
<evidence type="ECO:0000313" key="13">
    <source>
        <dbReference type="EMBL" id="ABW67232.1"/>
    </source>
</evidence>
<dbReference type="EC" id="2.7.7.87" evidence="3"/>
<dbReference type="OrthoDB" id="9814580at2"/>
<organism evidence="13 14">
    <name type="scientific">Desulfosudis oleivorans (strain DSM 6200 / JCM 39069 / Hxd3)</name>
    <name type="common">Desulfococcus oleovorans</name>
    <dbReference type="NCBI Taxonomy" id="96561"/>
    <lineage>
        <taxon>Bacteria</taxon>
        <taxon>Pseudomonadati</taxon>
        <taxon>Thermodesulfobacteriota</taxon>
        <taxon>Desulfobacteria</taxon>
        <taxon>Desulfobacterales</taxon>
        <taxon>Desulfosudaceae</taxon>
        <taxon>Desulfosudis</taxon>
    </lineage>
</organism>
<keyword evidence="4" id="KW-0963">Cytoplasm</keyword>
<keyword evidence="5" id="KW-0808">Transferase</keyword>
<comment type="catalytic activity">
    <reaction evidence="11">
        <text>L-threonine + hydrogencarbonate + ATP = L-threonylcarbamoyladenylate + diphosphate + H2O</text>
        <dbReference type="Rhea" id="RHEA:36407"/>
        <dbReference type="ChEBI" id="CHEBI:15377"/>
        <dbReference type="ChEBI" id="CHEBI:17544"/>
        <dbReference type="ChEBI" id="CHEBI:30616"/>
        <dbReference type="ChEBI" id="CHEBI:33019"/>
        <dbReference type="ChEBI" id="CHEBI:57926"/>
        <dbReference type="ChEBI" id="CHEBI:73682"/>
        <dbReference type="EC" id="2.7.7.87"/>
    </reaction>
</comment>
<evidence type="ECO:0000256" key="1">
    <source>
        <dbReference type="ARBA" id="ARBA00004496"/>
    </source>
</evidence>
<keyword evidence="8" id="KW-0547">Nucleotide-binding</keyword>
<dbReference type="InterPro" id="IPR017945">
    <property type="entry name" value="DHBP_synth_RibB-like_a/b_dom"/>
</dbReference>
<dbReference type="NCBIfam" id="TIGR00057">
    <property type="entry name" value="L-threonylcarbamoyladenylate synthase"/>
    <property type="match status" value="1"/>
</dbReference>
<evidence type="ECO:0000256" key="9">
    <source>
        <dbReference type="ARBA" id="ARBA00022840"/>
    </source>
</evidence>
<evidence type="ECO:0000256" key="2">
    <source>
        <dbReference type="ARBA" id="ARBA00007663"/>
    </source>
</evidence>
<evidence type="ECO:0000256" key="11">
    <source>
        <dbReference type="ARBA" id="ARBA00048366"/>
    </source>
</evidence>
<dbReference type="GO" id="GO:0000049">
    <property type="term" value="F:tRNA binding"/>
    <property type="evidence" value="ECO:0007669"/>
    <property type="project" value="TreeGrafter"/>
</dbReference>
<dbReference type="InterPro" id="IPR050156">
    <property type="entry name" value="TC-AMP_synthase_SUA5"/>
</dbReference>
<dbReference type="GO" id="GO:0006450">
    <property type="term" value="P:regulation of translational fidelity"/>
    <property type="evidence" value="ECO:0007669"/>
    <property type="project" value="TreeGrafter"/>
</dbReference>
<dbReference type="HOGENOM" id="CLU_031397_3_2_7"/>
<dbReference type="RefSeq" id="WP_012174848.1">
    <property type="nucleotide sequence ID" value="NC_009943.1"/>
</dbReference>
<evidence type="ECO:0000259" key="12">
    <source>
        <dbReference type="PROSITE" id="PS51163"/>
    </source>
</evidence>
<dbReference type="EMBL" id="CP000859">
    <property type="protein sequence ID" value="ABW67232.1"/>
    <property type="molecule type" value="Genomic_DNA"/>
</dbReference>
<dbReference type="InterPro" id="IPR006070">
    <property type="entry name" value="Sua5-like_dom"/>
</dbReference>
<evidence type="ECO:0000256" key="6">
    <source>
        <dbReference type="ARBA" id="ARBA00022694"/>
    </source>
</evidence>
<dbReference type="SUPFAM" id="SSF55821">
    <property type="entry name" value="YrdC/RibB"/>
    <property type="match status" value="1"/>
</dbReference>
<accession>A8ZZ79</accession>
<feature type="domain" description="YrdC-like" evidence="12">
    <location>
        <begin position="26"/>
        <end position="212"/>
    </location>
</feature>
<name>A8ZZ79_DESOH</name>
<keyword evidence="6" id="KW-0819">tRNA processing</keyword>
<dbReference type="KEGG" id="dol:Dole_1428"/>
<keyword evidence="9" id="KW-0067">ATP-binding</keyword>
<evidence type="ECO:0000256" key="4">
    <source>
        <dbReference type="ARBA" id="ARBA00022490"/>
    </source>
</evidence>
<dbReference type="STRING" id="96561.Dole_1428"/>
<protein>
    <recommendedName>
        <fullName evidence="10">L-threonylcarbamoyladenylate synthase</fullName>
        <ecNumber evidence="3">2.7.7.87</ecNumber>
    </recommendedName>
    <alternativeName>
        <fullName evidence="10">L-threonylcarbamoyladenylate synthase</fullName>
    </alternativeName>
</protein>
<dbReference type="GO" id="GO:0008033">
    <property type="term" value="P:tRNA processing"/>
    <property type="evidence" value="ECO:0007669"/>
    <property type="project" value="UniProtKB-KW"/>
</dbReference>
<evidence type="ECO:0000256" key="7">
    <source>
        <dbReference type="ARBA" id="ARBA00022695"/>
    </source>
</evidence>
<comment type="similarity">
    <text evidence="2">Belongs to the SUA5 family.</text>
</comment>
<evidence type="ECO:0000256" key="5">
    <source>
        <dbReference type="ARBA" id="ARBA00022679"/>
    </source>
</evidence>
<dbReference type="PANTHER" id="PTHR17490">
    <property type="entry name" value="SUA5"/>
    <property type="match status" value="1"/>
</dbReference>
<dbReference type="PROSITE" id="PS51163">
    <property type="entry name" value="YRDC"/>
    <property type="match status" value="1"/>
</dbReference>
<keyword evidence="7" id="KW-0548">Nucleotidyltransferase</keyword>
<dbReference type="GO" id="GO:0005737">
    <property type="term" value="C:cytoplasm"/>
    <property type="evidence" value="ECO:0007669"/>
    <property type="project" value="UniProtKB-SubCell"/>
</dbReference>
<reference evidence="13 14" key="1">
    <citation type="submission" date="2007-10" db="EMBL/GenBank/DDBJ databases">
        <title>Complete sequence of Desulfococcus oleovorans Hxd3.</title>
        <authorList>
            <consortium name="US DOE Joint Genome Institute"/>
            <person name="Copeland A."/>
            <person name="Lucas S."/>
            <person name="Lapidus A."/>
            <person name="Barry K."/>
            <person name="Glavina del Rio T."/>
            <person name="Dalin E."/>
            <person name="Tice H."/>
            <person name="Pitluck S."/>
            <person name="Kiss H."/>
            <person name="Brettin T."/>
            <person name="Bruce D."/>
            <person name="Detter J.C."/>
            <person name="Han C."/>
            <person name="Schmutz J."/>
            <person name="Larimer F."/>
            <person name="Land M."/>
            <person name="Hauser L."/>
            <person name="Kyrpides N."/>
            <person name="Kim E."/>
            <person name="Wawrik B."/>
            <person name="Richardson P."/>
        </authorList>
    </citation>
    <scope>NUCLEOTIDE SEQUENCE [LARGE SCALE GENOMIC DNA]</scope>
    <source>
        <strain evidence="14">DSM 6200 / JCM 39069 / Hxd3</strain>
    </source>
</reference>
<evidence type="ECO:0000256" key="8">
    <source>
        <dbReference type="ARBA" id="ARBA00022741"/>
    </source>
</evidence>
<dbReference type="Pfam" id="PF01300">
    <property type="entry name" value="Sua5_yciO_yrdC"/>
    <property type="match status" value="1"/>
</dbReference>
<dbReference type="eggNOG" id="COG0009">
    <property type="taxonomic scope" value="Bacteria"/>
</dbReference>
<keyword evidence="14" id="KW-1185">Reference proteome</keyword>
<dbReference type="GO" id="GO:0003725">
    <property type="term" value="F:double-stranded RNA binding"/>
    <property type="evidence" value="ECO:0007669"/>
    <property type="project" value="InterPro"/>
</dbReference>
<evidence type="ECO:0000313" key="14">
    <source>
        <dbReference type="Proteomes" id="UP000008561"/>
    </source>
</evidence>
<sequence length="225" mass="23477">MLKKRPNSLADYRHNIQPIDPVQPDSALIDRACGLLNAGGVLVFPTVTLYGLAADAWNRSAVEKVRQIKGRPDDKPILILIPDAAAAAGLVTTVPAGAEQLMDRFWPGNVTLVFEASARVPSHLISPSGTIGLRVPSHPVAHALVVRLGRPVTGTSANRSGSPACGRVADLDVDIVRLADMVLDAGVLGGGVGSTVVDVTMNPPKVLREGTVRAADILKAAGTVR</sequence>
<evidence type="ECO:0000256" key="3">
    <source>
        <dbReference type="ARBA" id="ARBA00012584"/>
    </source>
</evidence>
<dbReference type="Gene3D" id="3.90.870.10">
    <property type="entry name" value="DHBP synthase"/>
    <property type="match status" value="1"/>
</dbReference>
<dbReference type="PANTHER" id="PTHR17490:SF16">
    <property type="entry name" value="THREONYLCARBAMOYL-AMP SYNTHASE"/>
    <property type="match status" value="1"/>
</dbReference>
<dbReference type="GO" id="GO:0061710">
    <property type="term" value="F:L-threonylcarbamoyladenylate synthase"/>
    <property type="evidence" value="ECO:0007669"/>
    <property type="project" value="UniProtKB-EC"/>
</dbReference>
<dbReference type="GO" id="GO:0005524">
    <property type="term" value="F:ATP binding"/>
    <property type="evidence" value="ECO:0007669"/>
    <property type="project" value="UniProtKB-KW"/>
</dbReference>
<dbReference type="AlphaFoldDB" id="A8ZZ79"/>
<proteinExistence type="inferred from homology"/>
<gene>
    <name evidence="13" type="ordered locus">Dole_1428</name>
</gene>
<evidence type="ECO:0000256" key="10">
    <source>
        <dbReference type="ARBA" id="ARBA00029774"/>
    </source>
</evidence>
<dbReference type="Proteomes" id="UP000008561">
    <property type="component" value="Chromosome"/>
</dbReference>